<evidence type="ECO:0000313" key="8">
    <source>
        <dbReference type="Proteomes" id="UP000257014"/>
    </source>
</evidence>
<organism evidence="7 8">
    <name type="scientific">Caldibacillus debilis</name>
    <dbReference type="NCBI Taxonomy" id="301148"/>
    <lineage>
        <taxon>Bacteria</taxon>
        <taxon>Bacillati</taxon>
        <taxon>Bacillota</taxon>
        <taxon>Bacilli</taxon>
        <taxon>Bacillales</taxon>
        <taxon>Bacillaceae</taxon>
        <taxon>Caldibacillus</taxon>
    </lineage>
</organism>
<dbReference type="SUPFAM" id="SSF53756">
    <property type="entry name" value="UDP-Glycosyltransferase/glycogen phosphorylase"/>
    <property type="match status" value="1"/>
</dbReference>
<evidence type="ECO:0000256" key="3">
    <source>
        <dbReference type="ARBA" id="ARBA00022475"/>
    </source>
</evidence>
<keyword evidence="3" id="KW-1003">Cell membrane</keyword>
<evidence type="ECO:0000256" key="4">
    <source>
        <dbReference type="ARBA" id="ARBA00022679"/>
    </source>
</evidence>
<protein>
    <recommendedName>
        <fullName evidence="9">Teichoic acid poly(glycerol phosphate) polymerase</fullName>
    </recommendedName>
</protein>
<dbReference type="PANTHER" id="PTHR37316:SF3">
    <property type="entry name" value="TEICHOIC ACID GLYCEROL-PHOSPHATE TRANSFERASE"/>
    <property type="match status" value="1"/>
</dbReference>
<evidence type="ECO:0000313" key="7">
    <source>
        <dbReference type="EMBL" id="REJ28360.1"/>
    </source>
</evidence>
<evidence type="ECO:0008006" key="9">
    <source>
        <dbReference type="Google" id="ProtNLM"/>
    </source>
</evidence>
<comment type="subcellular location">
    <subcellularLocation>
        <location evidence="1">Cell membrane</location>
        <topology evidence="1">Peripheral membrane protein</topology>
    </subcellularLocation>
</comment>
<dbReference type="GO" id="GO:0047355">
    <property type="term" value="F:CDP-glycerol glycerophosphotransferase activity"/>
    <property type="evidence" value="ECO:0007669"/>
    <property type="project" value="InterPro"/>
</dbReference>
<dbReference type="InterPro" id="IPR051612">
    <property type="entry name" value="Teichoic_Acid_Biosynth"/>
</dbReference>
<dbReference type="EMBL" id="QEWE01000017">
    <property type="protein sequence ID" value="REJ28360.1"/>
    <property type="molecule type" value="Genomic_DNA"/>
</dbReference>
<dbReference type="Gene3D" id="3.40.50.12580">
    <property type="match status" value="1"/>
</dbReference>
<reference evidence="7 8" key="1">
    <citation type="submission" date="2018-03" db="EMBL/GenBank/DDBJ databases">
        <authorList>
            <person name="Keele B.F."/>
        </authorList>
    </citation>
    <scope>NUCLEOTIDE SEQUENCE [LARGE SCALE GENOMIC DNA]</scope>
    <source>
        <strain evidence="7">ZCTH4_d</strain>
    </source>
</reference>
<evidence type="ECO:0000256" key="6">
    <source>
        <dbReference type="ARBA" id="ARBA00023136"/>
    </source>
</evidence>
<dbReference type="AlphaFoldDB" id="A0A3E0K548"/>
<accession>A0A3E0K548</accession>
<evidence type="ECO:0000256" key="2">
    <source>
        <dbReference type="ARBA" id="ARBA00010488"/>
    </source>
</evidence>
<proteinExistence type="inferred from homology"/>
<keyword evidence="4" id="KW-0808">Transferase</keyword>
<dbReference type="Proteomes" id="UP000257014">
    <property type="component" value="Unassembled WGS sequence"/>
</dbReference>
<evidence type="ECO:0000256" key="1">
    <source>
        <dbReference type="ARBA" id="ARBA00004202"/>
    </source>
</evidence>
<dbReference type="Gene3D" id="3.40.50.11820">
    <property type="match status" value="1"/>
</dbReference>
<dbReference type="GO" id="GO:0019350">
    <property type="term" value="P:teichoic acid biosynthetic process"/>
    <property type="evidence" value="ECO:0007669"/>
    <property type="project" value="UniProtKB-KW"/>
</dbReference>
<dbReference type="InterPro" id="IPR043148">
    <property type="entry name" value="TagF_C"/>
</dbReference>
<gene>
    <name evidence="7" type="ORF">C6P37_09010</name>
</gene>
<name>A0A3E0K548_9BACI</name>
<keyword evidence="5" id="KW-0777">Teichoic acid biosynthesis</keyword>
<dbReference type="PANTHER" id="PTHR37316">
    <property type="entry name" value="TEICHOIC ACID GLYCEROL-PHOSPHATE PRIMASE"/>
    <property type="match status" value="1"/>
</dbReference>
<dbReference type="InterPro" id="IPR007554">
    <property type="entry name" value="Glycerophosphate_synth"/>
</dbReference>
<dbReference type="GO" id="GO:0005886">
    <property type="term" value="C:plasma membrane"/>
    <property type="evidence" value="ECO:0007669"/>
    <property type="project" value="UniProtKB-SubCell"/>
</dbReference>
<comment type="caution">
    <text evidence="7">The sequence shown here is derived from an EMBL/GenBank/DDBJ whole genome shotgun (WGS) entry which is preliminary data.</text>
</comment>
<comment type="similarity">
    <text evidence="2">Belongs to the CDP-glycerol glycerophosphotransferase family.</text>
</comment>
<dbReference type="InterPro" id="IPR043149">
    <property type="entry name" value="TagF_N"/>
</dbReference>
<evidence type="ECO:0000256" key="5">
    <source>
        <dbReference type="ARBA" id="ARBA00022944"/>
    </source>
</evidence>
<sequence>MMIRHILKWNPANVNTGYVKKIYISDSKIVFIMNDYFRNKLLNNIARTDVCISCEDEDGNTLFRSSSTHVDDQNNIEIFVPIEKINVDKNLPLWIHVGNNKYKLSINKHLELPMIYNQKTKYFYRLIISKNNILGIERINNEEYISIDSLSIYNKNINITLSLVLPSHFTEIIKNPKNFSLIIEAISDETSHRITEINFDNIHNYYSCTIQLSTQLPVQKIDTIHKLTFSLNKKDSKSYFNNLPIQIKSNALFNNELIVIDNDSYFLNTVLDENNNDTSQYIIKVEKLKFEPRVKLVEKVSLNSFKITIEFYGKYSHAILNQVKTDPLLLFVERSNKATMLYKAKINRFTQNTEVVEAIIDETSVLKNSTFSTGIWDAFLKLGDKIFPVANPRKNLIQYYRAYNYPQIVIKNQLDQYSLKLYYNFKGYLSLLIRDYVIFKNLKSISFINRKLHINGNVNIMKPNKGLSGSYLGEISIPVPFEKPVVLPINIQLQKTDKNDIEYKFLIKSLVKINKKISKKIITAKTYSNWIVQSTDEQFKFRFPIISEKEVNIGISQLIKTNRFISKSKKLLDKFKIPTYKLFTKILPVKKNTFVFQSFYGNSYADNPKAIYEKLYELEGDKNKYVWVLKDSNLFTGKKAKIVKPFSWKYYYYMARAQFFINNANFPDFFIKRKNTFFLQTWHGTPLKKLGLDVPKDASAYAANSDIKLLERTKKWDILISPNEYTSEIMKRAYQLNIPIKTIGYPRNDQLVNVDKEKIEKVKEYFNIPKDKKVILYAPTWREDDDKKESYRLKFNVNKFYKTLKNKYVILLRLHYFDAKRMQLKDYSDFIINATYYNDIGDLYNIADILITDYSSVMFDFSITKKPMIFYAYDYAKYQDKLRGFYLDFKAIAPGPIVKDSDELLFTIKNIEKINEKYKTKYEKFRNQFCSHESGNASLETINILNRFRKGEKIE</sequence>
<keyword evidence="6" id="KW-0472">Membrane</keyword>
<dbReference type="Pfam" id="PF04464">
    <property type="entry name" value="Glyphos_transf"/>
    <property type="match status" value="1"/>
</dbReference>